<protein>
    <submittedName>
        <fullName evidence="1">Uncharacterized protein</fullName>
    </submittedName>
</protein>
<organism evidence="1 2">
    <name type="scientific">Euplotes crassus</name>
    <dbReference type="NCBI Taxonomy" id="5936"/>
    <lineage>
        <taxon>Eukaryota</taxon>
        <taxon>Sar</taxon>
        <taxon>Alveolata</taxon>
        <taxon>Ciliophora</taxon>
        <taxon>Intramacronucleata</taxon>
        <taxon>Spirotrichea</taxon>
        <taxon>Hypotrichia</taxon>
        <taxon>Euplotida</taxon>
        <taxon>Euplotidae</taxon>
        <taxon>Moneuplotes</taxon>
    </lineage>
</organism>
<dbReference type="Proteomes" id="UP001295684">
    <property type="component" value="Unassembled WGS sequence"/>
</dbReference>
<proteinExistence type="predicted"/>
<evidence type="ECO:0000313" key="2">
    <source>
        <dbReference type="Proteomes" id="UP001295684"/>
    </source>
</evidence>
<dbReference type="AlphaFoldDB" id="A0AAD1U889"/>
<dbReference type="EMBL" id="CAMPGE010005313">
    <property type="protein sequence ID" value="CAI2364165.1"/>
    <property type="molecule type" value="Genomic_DNA"/>
</dbReference>
<keyword evidence="2" id="KW-1185">Reference proteome</keyword>
<accession>A0AAD1U889</accession>
<comment type="caution">
    <text evidence="1">The sequence shown here is derived from an EMBL/GenBank/DDBJ whole genome shotgun (WGS) entry which is preliminary data.</text>
</comment>
<evidence type="ECO:0000313" key="1">
    <source>
        <dbReference type="EMBL" id="CAI2364165.1"/>
    </source>
</evidence>
<gene>
    <name evidence="1" type="ORF">ECRASSUSDP1_LOCUS5507</name>
</gene>
<sequence>MINFPIFDENLSEEFVDESVSVSSVNTSPNLEKNMTGNQFHFSKEMTSKLKAQSCLKANTRSSFPSMDDTVLETQKHPIFKKYNRPRRITKKKTEIKRSPQQITKIENLPKSVSELKGFGGKSKVCTQDFSNNFKRTVTMSDIDAPGCFEA</sequence>
<reference evidence="1" key="1">
    <citation type="submission" date="2023-07" db="EMBL/GenBank/DDBJ databases">
        <authorList>
            <consortium name="AG Swart"/>
            <person name="Singh M."/>
            <person name="Singh A."/>
            <person name="Seah K."/>
            <person name="Emmerich C."/>
        </authorList>
    </citation>
    <scope>NUCLEOTIDE SEQUENCE</scope>
    <source>
        <strain evidence="1">DP1</strain>
    </source>
</reference>
<name>A0AAD1U889_EUPCR</name>